<reference evidence="1" key="1">
    <citation type="submission" date="2019-04" db="EMBL/GenBank/DDBJ databases">
        <title>Evolution of Biomass-Degrading Anaerobic Consortia Revealed by Metagenomics.</title>
        <authorList>
            <person name="Peng X."/>
        </authorList>
    </citation>
    <scope>NUCLEOTIDE SEQUENCE</scope>
    <source>
        <strain evidence="1">SIG551</strain>
    </source>
</reference>
<protein>
    <submittedName>
        <fullName evidence="1">Uncharacterized protein</fullName>
    </submittedName>
</protein>
<comment type="caution">
    <text evidence="1">The sequence shown here is derived from an EMBL/GenBank/DDBJ whole genome shotgun (WGS) entry which is preliminary data.</text>
</comment>
<sequence length="99" mass="11198">MKDFGLINLTESGEPFPVYFEVSKFGRLNLSYSHQSLMSVSGKVMVRYDGVYAGTTADLDNFIFRQVERYLIDNKYVIITGENMGGEKLYGMASEKSKC</sequence>
<name>A0A928KTI0_9FIRM</name>
<dbReference type="EMBL" id="SVNY01000006">
    <property type="protein sequence ID" value="MBE6834260.1"/>
    <property type="molecule type" value="Genomic_DNA"/>
</dbReference>
<dbReference type="AlphaFoldDB" id="A0A928KTI0"/>
<proteinExistence type="predicted"/>
<evidence type="ECO:0000313" key="2">
    <source>
        <dbReference type="Proteomes" id="UP000754750"/>
    </source>
</evidence>
<accession>A0A928KTI0</accession>
<dbReference type="RefSeq" id="WP_326840772.1">
    <property type="nucleotide sequence ID" value="NZ_SVNY01000006.1"/>
</dbReference>
<evidence type="ECO:0000313" key="1">
    <source>
        <dbReference type="EMBL" id="MBE6834260.1"/>
    </source>
</evidence>
<gene>
    <name evidence="1" type="ORF">E7512_11910</name>
</gene>
<organism evidence="1 2">
    <name type="scientific">Faecalispora sporosphaeroides</name>
    <dbReference type="NCBI Taxonomy" id="1549"/>
    <lineage>
        <taxon>Bacteria</taxon>
        <taxon>Bacillati</taxon>
        <taxon>Bacillota</taxon>
        <taxon>Clostridia</taxon>
        <taxon>Eubacteriales</taxon>
        <taxon>Oscillospiraceae</taxon>
        <taxon>Faecalispora</taxon>
    </lineage>
</organism>
<dbReference type="Proteomes" id="UP000754750">
    <property type="component" value="Unassembled WGS sequence"/>
</dbReference>